<feature type="transmembrane region" description="Helical" evidence="1">
    <location>
        <begin position="12"/>
        <end position="34"/>
    </location>
</feature>
<evidence type="ECO:0000313" key="3">
    <source>
        <dbReference type="Proteomes" id="UP000004326"/>
    </source>
</evidence>
<name>J0ELD7_HELPX</name>
<organism evidence="2 3">
    <name type="scientific">Helicobacter pylori Hp P-2</name>
    <dbReference type="NCBI Taxonomy" id="992073"/>
    <lineage>
        <taxon>Bacteria</taxon>
        <taxon>Pseudomonadati</taxon>
        <taxon>Campylobacterota</taxon>
        <taxon>Epsilonproteobacteria</taxon>
        <taxon>Campylobacterales</taxon>
        <taxon>Helicobacteraceae</taxon>
        <taxon>Helicobacter</taxon>
    </lineage>
</organism>
<keyword evidence="1" id="KW-1133">Transmembrane helix</keyword>
<keyword evidence="1" id="KW-0812">Transmembrane</keyword>
<accession>J0ELD7</accession>
<sequence length="44" mass="5116">MESRHLIIDYRYAHGIGATTNISMSHVMFLIFLMRVPKNPLLDL</sequence>
<comment type="caution">
    <text evidence="2">The sequence shown here is derived from an EMBL/GenBank/DDBJ whole genome shotgun (WGS) entry which is preliminary data.</text>
</comment>
<proteinExistence type="predicted"/>
<keyword evidence="1" id="KW-0472">Membrane</keyword>
<dbReference type="AlphaFoldDB" id="J0ELD7"/>
<reference evidence="2 3" key="1">
    <citation type="journal article" date="2013" name="Pathog. Dis.">
        <title>Genome sequences of 65 Helicobacter pylori strains isolated from asymptomatic individuals and patients with gastric cancer, peptic ulcer disease, or gastritis.</title>
        <authorList>
            <person name="Blanchard T.G."/>
            <person name="Czinn S.J."/>
            <person name="Correa P."/>
            <person name="Nakazawa T."/>
            <person name="Keelan M."/>
            <person name="Morningstar L."/>
            <person name="Santana-Cruz I."/>
            <person name="Maroo A."/>
            <person name="McCracken C."/>
            <person name="Shefchek K."/>
            <person name="Daugherty S."/>
            <person name="Song Y."/>
            <person name="Fraser C.M."/>
            <person name="Fricke W.F."/>
        </authorList>
    </citation>
    <scope>NUCLEOTIDE SEQUENCE [LARGE SCALE GENOMIC DNA]</scope>
    <source>
        <strain evidence="2 3">Hp P-2</strain>
    </source>
</reference>
<dbReference type="Proteomes" id="UP000004326">
    <property type="component" value="Unassembled WGS sequence"/>
</dbReference>
<protein>
    <submittedName>
        <fullName evidence="2">Putative membrane protein</fullName>
    </submittedName>
</protein>
<evidence type="ECO:0000256" key="1">
    <source>
        <dbReference type="SAM" id="Phobius"/>
    </source>
</evidence>
<evidence type="ECO:0000313" key="2">
    <source>
        <dbReference type="EMBL" id="EJB99688.1"/>
    </source>
</evidence>
<dbReference type="EMBL" id="AKPJ01000001">
    <property type="protein sequence ID" value="EJB99688.1"/>
    <property type="molecule type" value="Genomic_DNA"/>
</dbReference>
<gene>
    <name evidence="2" type="ORF">HPHPP2_0397</name>
</gene>